<keyword evidence="8" id="KW-1185">Reference proteome</keyword>
<keyword evidence="3" id="KW-0597">Phosphoprotein</keyword>
<feature type="domain" description="HD" evidence="5">
    <location>
        <begin position="323"/>
        <end position="445"/>
    </location>
</feature>
<evidence type="ECO:0000256" key="3">
    <source>
        <dbReference type="PROSITE-ProRule" id="PRU00169"/>
    </source>
</evidence>
<evidence type="ECO:0000313" key="7">
    <source>
        <dbReference type="EMBL" id="RXE57764.1"/>
    </source>
</evidence>
<dbReference type="SUPFAM" id="SSF52172">
    <property type="entry name" value="CheY-like"/>
    <property type="match status" value="1"/>
</dbReference>
<name>A0A4Q0I0L8_9FIRM</name>
<dbReference type="CDD" id="cd00077">
    <property type="entry name" value="HDc"/>
    <property type="match status" value="1"/>
</dbReference>
<dbReference type="SUPFAM" id="SSF55781">
    <property type="entry name" value="GAF domain-like"/>
    <property type="match status" value="1"/>
</dbReference>
<evidence type="ECO:0000256" key="2">
    <source>
        <dbReference type="ARBA" id="ARBA00024867"/>
    </source>
</evidence>
<dbReference type="OrthoDB" id="9804747at2"/>
<dbReference type="Proteomes" id="UP000289166">
    <property type="component" value="Unassembled WGS sequence"/>
</dbReference>
<dbReference type="EMBL" id="RLII01000037">
    <property type="protein sequence ID" value="RXE57764.1"/>
    <property type="molecule type" value="Genomic_DNA"/>
</dbReference>
<sequence>MRKTRIETSSDIKIIVVDDEKGILDSLSVIIKRLGYQYAGVNNPLEAIERVKEEDFDLMILDFLMQPILGDKVVEEIRKFNKDIYILLLTGYKDAAPPLKAIKSLDIQGYCEKADNFDQLILLIESAVKSINQKRTIKTFKDGLNKILDTAPDIYRLKSINELLEEVLTHIMSFAKCKNAFIIIDNFIWNNKNESLFKGMGTYDVSLDKFIEMLEPSFLEEMGRTRASKQVVNLEKGIILPIMSDTIQTLGVVYLETNQVPVEMELLKIYVAQAATSINNVYLHSVVSMKNDELDRTYNELKQRYMDAIQVLRLAVDAKDVYTRGHSDRVAYYAVKIGKSFNLDEESLEKLKTAGIFHDIGKIGIADDILFKTDKLNDGEYSEIKKHPLKGANILSAVSMFKDIVPLVKYHHERIDGRGYPFGLKGDEIPFLARIVSVADAFDAMTSDRQYRSKLNLSEAKNQIIANSGTQFDSEVVEKFLVLLDDYETMQKEIEYTFGPK</sequence>
<dbReference type="PANTHER" id="PTHR45228">
    <property type="entry name" value="CYCLIC DI-GMP PHOSPHODIESTERASE TM_0186-RELATED"/>
    <property type="match status" value="1"/>
</dbReference>
<accession>A0A4Q0I0L8</accession>
<dbReference type="SMART" id="SM00448">
    <property type="entry name" value="REC"/>
    <property type="match status" value="1"/>
</dbReference>
<dbReference type="SUPFAM" id="SSF109604">
    <property type="entry name" value="HD-domain/PDEase-like"/>
    <property type="match status" value="1"/>
</dbReference>
<feature type="domain" description="HD-GYP" evidence="6">
    <location>
        <begin position="301"/>
        <end position="496"/>
    </location>
</feature>
<dbReference type="PROSITE" id="PS51832">
    <property type="entry name" value="HD_GYP"/>
    <property type="match status" value="1"/>
</dbReference>
<evidence type="ECO:0000259" key="4">
    <source>
        <dbReference type="PROSITE" id="PS50110"/>
    </source>
</evidence>
<dbReference type="InterPro" id="IPR021800">
    <property type="entry name" value="DUF3369"/>
</dbReference>
<dbReference type="Pfam" id="PF11849">
    <property type="entry name" value="DUF3369"/>
    <property type="match status" value="1"/>
</dbReference>
<dbReference type="InterPro" id="IPR001789">
    <property type="entry name" value="Sig_transdc_resp-reg_receiver"/>
</dbReference>
<dbReference type="Gene3D" id="3.40.50.2300">
    <property type="match status" value="1"/>
</dbReference>
<dbReference type="SMART" id="SM00471">
    <property type="entry name" value="HDc"/>
    <property type="match status" value="1"/>
</dbReference>
<dbReference type="RefSeq" id="WP_069194469.1">
    <property type="nucleotide sequence ID" value="NZ_RLII01000037.1"/>
</dbReference>
<dbReference type="InterPro" id="IPR037522">
    <property type="entry name" value="HD_GYP_dom"/>
</dbReference>
<dbReference type="InterPro" id="IPR003607">
    <property type="entry name" value="HD/PDEase_dom"/>
</dbReference>
<dbReference type="Gene3D" id="1.10.3210.10">
    <property type="entry name" value="Hypothetical protein af1432"/>
    <property type="match status" value="1"/>
</dbReference>
<feature type="domain" description="Response regulatory" evidence="4">
    <location>
        <begin position="13"/>
        <end position="128"/>
    </location>
</feature>
<dbReference type="InterPro" id="IPR011006">
    <property type="entry name" value="CheY-like_superfamily"/>
</dbReference>
<evidence type="ECO:0000259" key="5">
    <source>
        <dbReference type="PROSITE" id="PS51831"/>
    </source>
</evidence>
<dbReference type="Pfam" id="PF00072">
    <property type="entry name" value="Response_reg"/>
    <property type="match status" value="1"/>
</dbReference>
<dbReference type="PANTHER" id="PTHR45228:SF4">
    <property type="entry name" value="LIPOPROTEIN"/>
    <property type="match status" value="1"/>
</dbReference>
<dbReference type="Pfam" id="PF13487">
    <property type="entry name" value="HD_5"/>
    <property type="match status" value="1"/>
</dbReference>
<dbReference type="GO" id="GO:0000160">
    <property type="term" value="P:phosphorelay signal transduction system"/>
    <property type="evidence" value="ECO:0007669"/>
    <property type="project" value="InterPro"/>
</dbReference>
<dbReference type="PROSITE" id="PS50110">
    <property type="entry name" value="RESPONSE_REGULATORY"/>
    <property type="match status" value="1"/>
</dbReference>
<comment type="caution">
    <text evidence="7">The sequence shown here is derived from an EMBL/GenBank/DDBJ whole genome shotgun (WGS) entry which is preliminary data.</text>
</comment>
<gene>
    <name evidence="7" type="ORF">EFD62_15840</name>
</gene>
<evidence type="ECO:0000313" key="8">
    <source>
        <dbReference type="Proteomes" id="UP000289166"/>
    </source>
</evidence>
<evidence type="ECO:0000256" key="1">
    <source>
        <dbReference type="ARBA" id="ARBA00018672"/>
    </source>
</evidence>
<evidence type="ECO:0000259" key="6">
    <source>
        <dbReference type="PROSITE" id="PS51832"/>
    </source>
</evidence>
<dbReference type="InterPro" id="IPR006674">
    <property type="entry name" value="HD_domain"/>
</dbReference>
<organism evidence="7 8">
    <name type="scientific">Acetivibrio mesophilus</name>
    <dbReference type="NCBI Taxonomy" id="2487273"/>
    <lineage>
        <taxon>Bacteria</taxon>
        <taxon>Bacillati</taxon>
        <taxon>Bacillota</taxon>
        <taxon>Clostridia</taxon>
        <taxon>Eubacteriales</taxon>
        <taxon>Oscillospiraceae</taxon>
        <taxon>Acetivibrio</taxon>
    </lineage>
</organism>
<reference evidence="8" key="1">
    <citation type="submission" date="2018-11" db="EMBL/GenBank/DDBJ databases">
        <title>Genome sequencing of a novel mesophilic and cellulolytic organism within the genus Hungateiclostridium.</title>
        <authorList>
            <person name="Rettenmaier R."/>
            <person name="Liebl W."/>
            <person name="Zverlov V."/>
        </authorList>
    </citation>
    <scope>NUCLEOTIDE SEQUENCE [LARGE SCALE GENOMIC DNA]</scope>
    <source>
        <strain evidence="8">N2K1</strain>
    </source>
</reference>
<protein>
    <recommendedName>
        <fullName evidence="1">Stage 0 sporulation protein A homolog</fullName>
    </recommendedName>
</protein>
<dbReference type="AlphaFoldDB" id="A0A4Q0I0L8"/>
<dbReference type="InterPro" id="IPR052020">
    <property type="entry name" value="Cyclic_di-GMP/3'3'-cGAMP_PDE"/>
</dbReference>
<dbReference type="PROSITE" id="PS51831">
    <property type="entry name" value="HD"/>
    <property type="match status" value="1"/>
</dbReference>
<comment type="function">
    <text evidence="2">May play the central regulatory role in sporulation. It may be an element of the effector pathway responsible for the activation of sporulation genes in response to nutritional stress. Spo0A may act in concert with spo0H (a sigma factor) to control the expression of some genes that are critical to the sporulation process.</text>
</comment>
<dbReference type="CDD" id="cd00156">
    <property type="entry name" value="REC"/>
    <property type="match status" value="1"/>
</dbReference>
<feature type="modified residue" description="4-aspartylphosphate" evidence="3">
    <location>
        <position position="62"/>
    </location>
</feature>
<proteinExistence type="predicted"/>